<dbReference type="EMBL" id="JANZXA010000006">
    <property type="protein sequence ID" value="MCT2399890.1"/>
    <property type="molecule type" value="Genomic_DNA"/>
</dbReference>
<evidence type="ECO:0000313" key="3">
    <source>
        <dbReference type="EMBL" id="MCT2399890.1"/>
    </source>
</evidence>
<organism evidence="3 4">
    <name type="scientific">Novosphingobium mangrovi</name>
    <name type="common">ex Huang et al. 2023</name>
    <dbReference type="NCBI Taxonomy" id="2976432"/>
    <lineage>
        <taxon>Bacteria</taxon>
        <taxon>Pseudomonadati</taxon>
        <taxon>Pseudomonadota</taxon>
        <taxon>Alphaproteobacteria</taxon>
        <taxon>Sphingomonadales</taxon>
        <taxon>Sphingomonadaceae</taxon>
        <taxon>Novosphingobium</taxon>
    </lineage>
</organism>
<dbReference type="RefSeq" id="WP_260045997.1">
    <property type="nucleotide sequence ID" value="NZ_JANZXA010000006.1"/>
</dbReference>
<reference evidence="3" key="1">
    <citation type="submission" date="2022-09" db="EMBL/GenBank/DDBJ databases">
        <title>Novosphingobium sp. Nov., a polycyclic aromatic hydrocarbon-degrading bacterium isolated form mangrove sediments in HongKong.</title>
        <authorList>
            <person name="Hu Z."/>
        </authorList>
    </citation>
    <scope>NUCLEOTIDE SEQUENCE</scope>
    <source>
        <strain evidence="3">HK4-1</strain>
    </source>
</reference>
<name>A0ABT2I505_9SPHN</name>
<dbReference type="Pfam" id="PF07510">
    <property type="entry name" value="GmrSD_C"/>
    <property type="match status" value="1"/>
</dbReference>
<evidence type="ECO:0000259" key="1">
    <source>
        <dbReference type="Pfam" id="PF03235"/>
    </source>
</evidence>
<proteinExistence type="predicted"/>
<evidence type="ECO:0000313" key="4">
    <source>
        <dbReference type="Proteomes" id="UP001165583"/>
    </source>
</evidence>
<dbReference type="InterPro" id="IPR004919">
    <property type="entry name" value="GmrSD_N"/>
</dbReference>
<dbReference type="InterPro" id="IPR011089">
    <property type="entry name" value="GmrSD_C"/>
</dbReference>
<dbReference type="PANTHER" id="PTHR35149:SF1">
    <property type="entry name" value="DUF5655 DOMAIN-CONTAINING PROTEIN"/>
    <property type="match status" value="1"/>
</dbReference>
<feature type="domain" description="GmrSD restriction endonucleases N-terminal" evidence="1">
    <location>
        <begin position="24"/>
        <end position="215"/>
    </location>
</feature>
<accession>A0ABT2I505</accession>
<feature type="domain" description="GmrSD restriction endonucleases C-terminal" evidence="2">
    <location>
        <begin position="511"/>
        <end position="545"/>
    </location>
</feature>
<keyword evidence="3" id="KW-0540">Nuclease</keyword>
<evidence type="ECO:0000259" key="2">
    <source>
        <dbReference type="Pfam" id="PF07510"/>
    </source>
</evidence>
<dbReference type="Pfam" id="PF03235">
    <property type="entry name" value="GmrSD_N"/>
    <property type="match status" value="1"/>
</dbReference>
<dbReference type="PANTHER" id="PTHR35149">
    <property type="entry name" value="SLL5132 PROTEIN"/>
    <property type="match status" value="1"/>
</dbReference>
<gene>
    <name evidence="3" type="ORF">NZK81_10035</name>
</gene>
<keyword evidence="3" id="KW-0255">Endonuclease</keyword>
<keyword evidence="4" id="KW-1185">Reference proteome</keyword>
<sequence>MPDLDAEIKLKSVSELLLDEEGMPARYWIPAYQRGYRWTETQVVQLLDDIWDFIQNCGNEGSGSFYCLQPLVVCKRSDGSYEVVDGQQRLTTIFILLSYRQDILNIIGKQRYAIDFETRDPSFLADIKLERAGENVDFHHICEAWKAIDAWCRGRDGSHVLKLIQHLLNDDEAGGNVRVIWYELTVEDDPVAAFTRLNVGKIPLTEAELIRALFLRRARLDDATENLSLRIAYEWDQIEKRLQDDPFWYFLQNEDSGGINRIGLIFRLAASLAQKSDGIVLDGQPYSVFFYFSNRLQENSADDEWKRIRSIFMRLEEWYEDRELFHVIGFILQQGGRGNISIITDLLEGGLTSSKLSFSRSLRRRIFKSIFGQSLDDIDASELLQEISEFCEEVTYSNASSKLRGILLLFNLTTLLSDPRSNVRFQFDSFKRERWDIEHIRSVSNSRPDAAHEQDEWLGHCLTYFESIGDNEGGDLADRIKAYLSARGERRQKEPETFEEIDGALLAYFGEDSEEMKHGLGNLTLLDSGTNRSYKNAVFAVKRSTLLGHDKSGIFVPLCTRNVFLKAYSQTVGNPILWSNEDSEAYLKQINETFFRFFETLELQGQ</sequence>
<dbReference type="CDD" id="cd16387">
    <property type="entry name" value="ParB_N_Srx"/>
    <property type="match status" value="1"/>
</dbReference>
<comment type="caution">
    <text evidence="3">The sequence shown here is derived from an EMBL/GenBank/DDBJ whole genome shotgun (WGS) entry which is preliminary data.</text>
</comment>
<dbReference type="GO" id="GO:0004519">
    <property type="term" value="F:endonuclease activity"/>
    <property type="evidence" value="ECO:0007669"/>
    <property type="project" value="UniProtKB-KW"/>
</dbReference>
<keyword evidence="3" id="KW-0378">Hydrolase</keyword>
<protein>
    <submittedName>
        <fullName evidence="3">DUF262 domain-containing HNH endonuclease family protein</fullName>
    </submittedName>
</protein>
<dbReference type="Proteomes" id="UP001165583">
    <property type="component" value="Unassembled WGS sequence"/>
</dbReference>